<sequence length="96" mass="11340">PEVSACFLSGISKKQTEKIRITLKCTNIKRRLFCFVCFMAVLLSEAQTEIPRSPHPATRVGFFNRYTHTHTHYTHKHIIHTHKHIIHRNTHTHYTH</sequence>
<feature type="non-terminal residue" evidence="1">
    <location>
        <position position="1"/>
    </location>
</feature>
<protein>
    <submittedName>
        <fullName evidence="1">Protease, serine, 16 (Thymus)</fullName>
    </submittedName>
</protein>
<name>A0A1A8ECD4_NOTKA</name>
<organism evidence="1">
    <name type="scientific">Nothobranchius kadleci</name>
    <name type="common">African annual killifish</name>
    <dbReference type="NCBI Taxonomy" id="1051664"/>
    <lineage>
        <taxon>Eukaryota</taxon>
        <taxon>Metazoa</taxon>
        <taxon>Chordata</taxon>
        <taxon>Craniata</taxon>
        <taxon>Vertebrata</taxon>
        <taxon>Euteleostomi</taxon>
        <taxon>Actinopterygii</taxon>
        <taxon>Neopterygii</taxon>
        <taxon>Teleostei</taxon>
        <taxon>Neoteleostei</taxon>
        <taxon>Acanthomorphata</taxon>
        <taxon>Ovalentaria</taxon>
        <taxon>Atherinomorphae</taxon>
        <taxon>Cyprinodontiformes</taxon>
        <taxon>Nothobranchiidae</taxon>
        <taxon>Nothobranchius</taxon>
    </lineage>
</organism>
<dbReference type="AlphaFoldDB" id="A0A1A8ECD4"/>
<accession>A0A1A8ECD4</accession>
<keyword evidence="1" id="KW-0645">Protease</keyword>
<proteinExistence type="predicted"/>
<keyword evidence="1" id="KW-0378">Hydrolase</keyword>
<dbReference type="GO" id="GO:0008233">
    <property type="term" value="F:peptidase activity"/>
    <property type="evidence" value="ECO:0007669"/>
    <property type="project" value="UniProtKB-KW"/>
</dbReference>
<feature type="non-terminal residue" evidence="1">
    <location>
        <position position="96"/>
    </location>
</feature>
<dbReference type="GO" id="GO:0006508">
    <property type="term" value="P:proteolysis"/>
    <property type="evidence" value="ECO:0007669"/>
    <property type="project" value="UniProtKB-KW"/>
</dbReference>
<gene>
    <name evidence="1" type="primary">PRSS16</name>
</gene>
<dbReference type="EMBL" id="HAEA01014791">
    <property type="protein sequence ID" value="SBQ43271.1"/>
    <property type="molecule type" value="Transcribed_RNA"/>
</dbReference>
<reference evidence="1" key="1">
    <citation type="submission" date="2016-05" db="EMBL/GenBank/DDBJ databases">
        <authorList>
            <person name="Lavstsen T."/>
            <person name="Jespersen J.S."/>
        </authorList>
    </citation>
    <scope>NUCLEOTIDE SEQUENCE</scope>
    <source>
        <tissue evidence="1">Brain</tissue>
    </source>
</reference>
<evidence type="ECO:0000313" key="1">
    <source>
        <dbReference type="EMBL" id="SBQ43271.1"/>
    </source>
</evidence>
<reference evidence="1" key="2">
    <citation type="submission" date="2016-06" db="EMBL/GenBank/DDBJ databases">
        <title>The genome of a short-lived fish provides insights into sex chromosome evolution and the genetic control of aging.</title>
        <authorList>
            <person name="Reichwald K."/>
            <person name="Felder M."/>
            <person name="Petzold A."/>
            <person name="Koch P."/>
            <person name="Groth M."/>
            <person name="Platzer M."/>
        </authorList>
    </citation>
    <scope>NUCLEOTIDE SEQUENCE</scope>
    <source>
        <tissue evidence="1">Brain</tissue>
    </source>
</reference>